<proteinExistence type="inferred from homology"/>
<evidence type="ECO:0000256" key="2">
    <source>
        <dbReference type="ARBA" id="ARBA00025589"/>
    </source>
</evidence>
<dbReference type="InterPro" id="IPR043128">
    <property type="entry name" value="Rev_trsase/Diguanyl_cyclase"/>
</dbReference>
<feature type="domain" description="UmuC" evidence="3">
    <location>
        <begin position="18"/>
        <end position="207"/>
    </location>
</feature>
<dbReference type="EMBL" id="JAUDDZ010000010">
    <property type="protein sequence ID" value="MDM8275375.1"/>
    <property type="molecule type" value="Genomic_DNA"/>
</dbReference>
<comment type="function">
    <text evidence="2">Poorly processive, error-prone DNA polymerase involved in untargeted mutagenesis. Copies undamaged DNA at stalled replication forks, which arise in vivo from mismatched or misaligned primer ends. These misaligned primers can be extended by PolIV. Exhibits no 3'-5' exonuclease (proofreading) activity. May be involved in translesional synthesis, in conjunction with the beta clamp from PolIII.</text>
</comment>
<protein>
    <submittedName>
        <fullName evidence="4">DNA repair protein</fullName>
    </submittedName>
</protein>
<accession>A0ABT7VA45</accession>
<dbReference type="PANTHER" id="PTHR11076">
    <property type="entry name" value="DNA REPAIR POLYMERASE UMUC / TRANSFERASE FAMILY MEMBER"/>
    <property type="match status" value="1"/>
</dbReference>
<dbReference type="Proteomes" id="UP001529421">
    <property type="component" value="Unassembled WGS sequence"/>
</dbReference>
<reference evidence="5" key="1">
    <citation type="submission" date="2023-06" db="EMBL/GenBank/DDBJ databases">
        <title>Identification and characterization of horizontal gene transfer across gut microbiota members of farm animals based on homology search.</title>
        <authorList>
            <person name="Zeman M."/>
            <person name="Kubasova T."/>
            <person name="Jahodarova E."/>
            <person name="Nykrynova M."/>
            <person name="Rychlik I."/>
        </authorList>
    </citation>
    <scope>NUCLEOTIDE SEQUENCE [LARGE SCALE GENOMIC DNA]</scope>
    <source>
        <strain evidence="5">154_Feed</strain>
    </source>
</reference>
<dbReference type="InterPro" id="IPR001126">
    <property type="entry name" value="UmuC"/>
</dbReference>
<dbReference type="Gene3D" id="1.10.150.20">
    <property type="entry name" value="5' to 3' exonuclease, C-terminal subdomain"/>
    <property type="match status" value="1"/>
</dbReference>
<dbReference type="PANTHER" id="PTHR11076:SF35">
    <property type="entry name" value="DNA REPAIR PROTEIN HOMOLOG YOBH"/>
    <property type="match status" value="1"/>
</dbReference>
<dbReference type="PROSITE" id="PS50173">
    <property type="entry name" value="UMUC"/>
    <property type="match status" value="1"/>
</dbReference>
<gene>
    <name evidence="4" type="ORF">QUW28_07710</name>
</gene>
<sequence length="490" mass="54453">MKQNQDTQFDDSAEKRTYVCIDLKTFYASVECADRGLDPFKTNLVVADPERGESTICLAITPAMKALGIRNRCRVFDIPKDIPYIMAKPRMRHYMEVSAKIYGIYLEYVSPQDIHPYSIDECFIDATPYLKLYELGARDFAKRLMAAVRTQTGICATAGIGTNLFLAKVALDITAKHVADNIGELDEESFRREIWPHRPITDIWGIGPGIAARLASHGVYDLMGVAALNEDVLYDELGVNAEYLIDHAFGREPVTIAEIQAYRPAETSCVNGQVLPQNYTYDEAHIVFKEMVDTSVLELVSRQQVCDHISLYVGYAYSGADWDGPGQGGQRNLGAPGKRHVQTGMQDPMGAVQDGRLAGSDLPSYVVGEHGKRRVGGRGGAHAGGSRKLALRTNSLRKLMDEFEALWRETVDPRRPIRRINVGLGNLLPEDFATFDLFSDVEAEGRERDLMRTVLAVKDKFGKNALIRGVSLRDKATGRERNEQVGGHHA</sequence>
<evidence type="ECO:0000313" key="4">
    <source>
        <dbReference type="EMBL" id="MDM8275375.1"/>
    </source>
</evidence>
<dbReference type="SUPFAM" id="SSF56672">
    <property type="entry name" value="DNA/RNA polymerases"/>
    <property type="match status" value="1"/>
</dbReference>
<comment type="similarity">
    <text evidence="1">Belongs to the DNA polymerase type-Y family.</text>
</comment>
<evidence type="ECO:0000313" key="5">
    <source>
        <dbReference type="Proteomes" id="UP001529421"/>
    </source>
</evidence>
<dbReference type="InterPro" id="IPR050116">
    <property type="entry name" value="DNA_polymerase-Y"/>
</dbReference>
<comment type="caution">
    <text evidence="4">The sequence shown here is derived from an EMBL/GenBank/DDBJ whole genome shotgun (WGS) entry which is preliminary data.</text>
</comment>
<evidence type="ECO:0000259" key="3">
    <source>
        <dbReference type="PROSITE" id="PS50173"/>
    </source>
</evidence>
<dbReference type="InterPro" id="IPR043502">
    <property type="entry name" value="DNA/RNA_pol_sf"/>
</dbReference>
<dbReference type="Gene3D" id="3.40.1170.60">
    <property type="match status" value="1"/>
</dbReference>
<dbReference type="Gene3D" id="3.30.70.270">
    <property type="match status" value="1"/>
</dbReference>
<evidence type="ECO:0000256" key="1">
    <source>
        <dbReference type="ARBA" id="ARBA00010945"/>
    </source>
</evidence>
<organism evidence="4 5">
    <name type="scientific">Enorma phocaeensis</name>
    <dbReference type="NCBI Taxonomy" id="1871019"/>
    <lineage>
        <taxon>Bacteria</taxon>
        <taxon>Bacillati</taxon>
        <taxon>Actinomycetota</taxon>
        <taxon>Coriobacteriia</taxon>
        <taxon>Coriobacteriales</taxon>
        <taxon>Coriobacteriaceae</taxon>
        <taxon>Enorma</taxon>
    </lineage>
</organism>
<name>A0ABT7VA45_9ACTN</name>
<dbReference type="Pfam" id="PF00817">
    <property type="entry name" value="IMS"/>
    <property type="match status" value="1"/>
</dbReference>
<dbReference type="RefSeq" id="WP_289545368.1">
    <property type="nucleotide sequence ID" value="NZ_JAUDDZ010000010.1"/>
</dbReference>
<keyword evidence="5" id="KW-1185">Reference proteome</keyword>